<reference evidence="3" key="3">
    <citation type="submission" date="2025-09" db="UniProtKB">
        <authorList>
            <consortium name="Ensembl"/>
        </authorList>
    </citation>
    <scope>IDENTIFICATION</scope>
</reference>
<reference evidence="3" key="2">
    <citation type="submission" date="2025-08" db="UniProtKB">
        <authorList>
            <consortium name="Ensembl"/>
        </authorList>
    </citation>
    <scope>IDENTIFICATION</scope>
</reference>
<proteinExistence type="predicted"/>
<dbReference type="PANTHER" id="PTHR23227">
    <property type="entry name" value="BUCENTAUR RELATED"/>
    <property type="match status" value="1"/>
</dbReference>
<sequence>MVNKRVRNAGLGCNLKNDRMISVHFQGKPFNITVIQVYAPTNNAEEADVEPFYEDLQNLLKLTPKKDVLFIIGDWNAKVGSQETGVTGKFGLGIRNEAGQRLIEFCQENALVIANSLFQQHKRRLYTWTSPDGQHRNQMDYILCSQRWRSPIQSAKTRPGSDCGSDHELLIAKFRLKLKKVGKTTRSFRYDLNQIPYDYTVEVRNGFKGLDLIDRVPDELWTEVPNIVQATGIKTIPLEKKCKKAKWLSEEALQIAVKRREAKSKGEKERYKHLNAEFQRIARRDKKAFLSDQRKEIEENDRMGKSRDHFKKIRDTKGTCHTKIGSIKDRNGMVLTEAEDIKKMWQEYTEELYKKLHDQDNHDGMTIHLEPHILECEIKWALESITMNKASGRDGIPVELFQILKDDAVKVLHSICQQIWKTQQWPQDWKRSVFQSQRKAMPKNAQTTAQLHSSHTLVK</sequence>
<dbReference type="Proteomes" id="UP000694520">
    <property type="component" value="Chromosome 2"/>
</dbReference>
<dbReference type="InterPro" id="IPR027124">
    <property type="entry name" value="Swc5/CFDP1/2"/>
</dbReference>
<keyword evidence="4" id="KW-1185">Reference proteome</keyword>
<evidence type="ECO:0000259" key="2">
    <source>
        <dbReference type="Pfam" id="PF03372"/>
    </source>
</evidence>
<dbReference type="Gene3D" id="3.60.10.10">
    <property type="entry name" value="Endonuclease/exonuclease/phosphatase"/>
    <property type="match status" value="1"/>
</dbReference>
<organism evidence="3 4">
    <name type="scientific">Bos mutus grunniens</name>
    <name type="common">Wild yak</name>
    <name type="synonym">Bos grunniens</name>
    <dbReference type="NCBI Taxonomy" id="30521"/>
    <lineage>
        <taxon>Eukaryota</taxon>
        <taxon>Metazoa</taxon>
        <taxon>Chordata</taxon>
        <taxon>Craniata</taxon>
        <taxon>Vertebrata</taxon>
        <taxon>Euteleostomi</taxon>
        <taxon>Mammalia</taxon>
        <taxon>Eutheria</taxon>
        <taxon>Laurasiatheria</taxon>
        <taxon>Artiodactyla</taxon>
        <taxon>Ruminantia</taxon>
        <taxon>Pecora</taxon>
        <taxon>Bovidae</taxon>
        <taxon>Bovinae</taxon>
        <taxon>Bos</taxon>
    </lineage>
</organism>
<dbReference type="InterPro" id="IPR036691">
    <property type="entry name" value="Endo/exonu/phosph_ase_sf"/>
</dbReference>
<dbReference type="GeneTree" id="ENSGT00390000018141"/>
<dbReference type="Pfam" id="PF03372">
    <property type="entry name" value="Exo_endo_phos"/>
    <property type="match status" value="1"/>
</dbReference>
<dbReference type="AlphaFoldDB" id="A0A8B9XY15"/>
<accession>A0A8B9XY15</accession>
<dbReference type="GO" id="GO:0003824">
    <property type="term" value="F:catalytic activity"/>
    <property type="evidence" value="ECO:0007669"/>
    <property type="project" value="InterPro"/>
</dbReference>
<evidence type="ECO:0000256" key="1">
    <source>
        <dbReference type="SAM" id="MobiDB-lite"/>
    </source>
</evidence>
<feature type="domain" description="Endonuclease/exonuclease/phosphatase" evidence="2">
    <location>
        <begin position="18"/>
        <end position="167"/>
    </location>
</feature>
<dbReference type="CDD" id="cd09076">
    <property type="entry name" value="L1-EN"/>
    <property type="match status" value="1"/>
</dbReference>
<dbReference type="SUPFAM" id="SSF56219">
    <property type="entry name" value="DNase I-like"/>
    <property type="match status" value="1"/>
</dbReference>
<evidence type="ECO:0000313" key="3">
    <source>
        <dbReference type="Ensembl" id="ENSBGRP00000025811.1"/>
    </source>
</evidence>
<reference evidence="3" key="1">
    <citation type="submission" date="2019-05" db="EMBL/GenBank/DDBJ databases">
        <authorList>
            <person name="Zhang S."/>
            <person name="Liu J."/>
        </authorList>
    </citation>
    <scope>NUCLEOTIDE SEQUENCE [LARGE SCALE GENOMIC DNA]</scope>
</reference>
<feature type="region of interest" description="Disordered" evidence="1">
    <location>
        <begin position="436"/>
        <end position="459"/>
    </location>
</feature>
<dbReference type="InterPro" id="IPR005135">
    <property type="entry name" value="Endo/exonuclease/phosphatase"/>
</dbReference>
<protein>
    <recommendedName>
        <fullName evidence="2">Endonuclease/exonuclease/phosphatase domain-containing protein</fullName>
    </recommendedName>
</protein>
<evidence type="ECO:0000313" key="4">
    <source>
        <dbReference type="Proteomes" id="UP000694520"/>
    </source>
</evidence>
<dbReference type="PANTHER" id="PTHR23227:SF85">
    <property type="entry name" value="CRANIOFACIAL DEVELOPMENT PROTEIN 2"/>
    <property type="match status" value="1"/>
</dbReference>
<name>A0A8B9XY15_BOSMU</name>
<dbReference type="Ensembl" id="ENSBGRT00000029800.1">
    <property type="protein sequence ID" value="ENSBGRP00000025811.1"/>
    <property type="gene ID" value="ENSBGRG00000016261.1"/>
</dbReference>